<evidence type="ECO:0000256" key="1">
    <source>
        <dbReference type="PROSITE-ProRule" id="PRU00339"/>
    </source>
</evidence>
<dbReference type="OrthoDB" id="61240at2759"/>
<dbReference type="InterPro" id="IPR019734">
    <property type="entry name" value="TPR_rpt"/>
</dbReference>
<keyword evidence="3" id="KW-1185">Reference proteome</keyword>
<sequence>MAELVVEAGADGAFDASDASALSSGISNTTQHLTQTFFIHANGAAAASEQAETLRQQGNEAFKSRHFQEAKTLYSQAIKLQQSNHVGLVKSSGSS</sequence>
<dbReference type="Proteomes" id="UP001165083">
    <property type="component" value="Unassembled WGS sequence"/>
</dbReference>
<gene>
    <name evidence="2" type="ORF">Plil01_001354100</name>
</gene>
<evidence type="ECO:0000313" key="2">
    <source>
        <dbReference type="EMBL" id="GMF31676.1"/>
    </source>
</evidence>
<organism evidence="2 3">
    <name type="scientific">Phytophthora lilii</name>
    <dbReference type="NCBI Taxonomy" id="2077276"/>
    <lineage>
        <taxon>Eukaryota</taxon>
        <taxon>Sar</taxon>
        <taxon>Stramenopiles</taxon>
        <taxon>Oomycota</taxon>
        <taxon>Peronosporomycetes</taxon>
        <taxon>Peronosporales</taxon>
        <taxon>Peronosporaceae</taxon>
        <taxon>Phytophthora</taxon>
    </lineage>
</organism>
<dbReference type="AlphaFoldDB" id="A0A9W6X4X5"/>
<dbReference type="PROSITE" id="PS50005">
    <property type="entry name" value="TPR"/>
    <property type="match status" value="1"/>
</dbReference>
<keyword evidence="1" id="KW-0802">TPR repeat</keyword>
<comment type="caution">
    <text evidence="2">The sequence shown here is derived from an EMBL/GenBank/DDBJ whole genome shotgun (WGS) entry which is preliminary data.</text>
</comment>
<protein>
    <submittedName>
        <fullName evidence="2">Unnamed protein product</fullName>
    </submittedName>
</protein>
<name>A0A9W6X4X5_9STRA</name>
<dbReference type="InterPro" id="IPR011990">
    <property type="entry name" value="TPR-like_helical_dom_sf"/>
</dbReference>
<proteinExistence type="predicted"/>
<dbReference type="SUPFAM" id="SSF48452">
    <property type="entry name" value="TPR-like"/>
    <property type="match status" value="1"/>
</dbReference>
<dbReference type="Gene3D" id="1.25.40.10">
    <property type="entry name" value="Tetratricopeptide repeat domain"/>
    <property type="match status" value="1"/>
</dbReference>
<feature type="repeat" description="TPR" evidence="1">
    <location>
        <begin position="51"/>
        <end position="84"/>
    </location>
</feature>
<reference evidence="2" key="1">
    <citation type="submission" date="2023-04" db="EMBL/GenBank/DDBJ databases">
        <title>Phytophthora lilii NBRC 32176.</title>
        <authorList>
            <person name="Ichikawa N."/>
            <person name="Sato H."/>
            <person name="Tonouchi N."/>
        </authorList>
    </citation>
    <scope>NUCLEOTIDE SEQUENCE</scope>
    <source>
        <strain evidence="2">NBRC 32176</strain>
    </source>
</reference>
<dbReference type="EMBL" id="BSXW01000925">
    <property type="protein sequence ID" value="GMF31676.1"/>
    <property type="molecule type" value="Genomic_DNA"/>
</dbReference>
<evidence type="ECO:0000313" key="3">
    <source>
        <dbReference type="Proteomes" id="UP001165083"/>
    </source>
</evidence>
<accession>A0A9W6X4X5</accession>